<reference evidence="1 2" key="1">
    <citation type="journal article" date="2021" name="ISME J.">
        <title>Genomic evolution of the class Acidithiobacillia: deep-branching Proteobacteria living in extreme acidic conditions.</title>
        <authorList>
            <person name="Moya-Beltran A."/>
            <person name="Beard S."/>
            <person name="Rojas-Villalobos C."/>
            <person name="Issotta F."/>
            <person name="Gallardo Y."/>
            <person name="Ulloa R."/>
            <person name="Giaveno A."/>
            <person name="Degli Esposti M."/>
            <person name="Johnson D.B."/>
            <person name="Quatrini R."/>
        </authorList>
    </citation>
    <scope>NUCLEOTIDE SEQUENCE [LARGE SCALE GENOMIC DNA]</scope>
    <source>
        <strain evidence="1 2">CF3</strain>
    </source>
</reference>
<proteinExistence type="predicted"/>
<evidence type="ECO:0000313" key="1">
    <source>
        <dbReference type="EMBL" id="XRP72458.1"/>
    </source>
</evidence>
<name>A0ACD5IG58_9PROT</name>
<sequence length="87" mass="9436">MEYNPQMIINTANSFLLAAERAYEQRQSGPGQFQMLLVPAVVSTAFAIELYFKAIITIEGGNARGHALFALFQDISENSKAALVAGV</sequence>
<keyword evidence="2" id="KW-1185">Reference proteome</keyword>
<dbReference type="Proteomes" id="UP001196097">
    <property type="component" value="Chromosome"/>
</dbReference>
<accession>A0ACD5IG58</accession>
<protein>
    <submittedName>
        <fullName evidence="1">Uncharacterized protein</fullName>
    </submittedName>
</protein>
<gene>
    <name evidence="1" type="ORF">HF292_011735</name>
</gene>
<dbReference type="EMBL" id="CP130946">
    <property type="protein sequence ID" value="XRP72458.1"/>
    <property type="molecule type" value="Genomic_DNA"/>
</dbReference>
<evidence type="ECO:0000313" key="2">
    <source>
        <dbReference type="Proteomes" id="UP001196097"/>
    </source>
</evidence>
<organism evidence="1 2">
    <name type="scientific">Acidithiobacillus ferruginosus</name>
    <dbReference type="NCBI Taxonomy" id="3063951"/>
    <lineage>
        <taxon>Bacteria</taxon>
        <taxon>Pseudomonadati</taxon>
        <taxon>Pseudomonadota</taxon>
        <taxon>Acidithiobacillia</taxon>
        <taxon>Acidithiobacillales</taxon>
        <taxon>Acidithiobacillaceae</taxon>
        <taxon>Acidithiobacillus</taxon>
    </lineage>
</organism>